<organism evidence="2 3">
    <name type="scientific">Candidatus Pullibacteroides excrementavium</name>
    <dbReference type="NCBI Taxonomy" id="2840905"/>
    <lineage>
        <taxon>Bacteria</taxon>
        <taxon>Pseudomonadati</taxon>
        <taxon>Bacteroidota</taxon>
        <taxon>Bacteroidia</taxon>
        <taxon>Bacteroidales</taxon>
        <taxon>Candidatus Pullibacteroides</taxon>
    </lineage>
</organism>
<evidence type="ECO:0000313" key="3">
    <source>
        <dbReference type="Proteomes" id="UP000823612"/>
    </source>
</evidence>
<dbReference type="EMBL" id="JADIMZ010000142">
    <property type="protein sequence ID" value="MBO8433491.1"/>
    <property type="molecule type" value="Genomic_DNA"/>
</dbReference>
<keyword evidence="1" id="KW-0732">Signal</keyword>
<gene>
    <name evidence="2" type="ORF">IAB08_09420</name>
</gene>
<dbReference type="AlphaFoldDB" id="A0A9D9H232"/>
<accession>A0A9D9H232</accession>
<reference evidence="2" key="1">
    <citation type="submission" date="2020-10" db="EMBL/GenBank/DDBJ databases">
        <authorList>
            <person name="Gilroy R."/>
        </authorList>
    </citation>
    <scope>NUCLEOTIDE SEQUENCE</scope>
    <source>
        <strain evidence="2">2889</strain>
    </source>
</reference>
<protein>
    <submittedName>
        <fullName evidence="2">Uncharacterized protein</fullName>
    </submittedName>
</protein>
<evidence type="ECO:0000256" key="1">
    <source>
        <dbReference type="SAM" id="SignalP"/>
    </source>
</evidence>
<sequence>MKKTLSIFTSLASIGLVLSMSVHAQDSQLLDTIVSKQPQNRTVLMEEYTGMGCGYCPAGHAISNQLKQQYGDSLIVVNLH</sequence>
<feature type="signal peptide" evidence="1">
    <location>
        <begin position="1"/>
        <end position="24"/>
    </location>
</feature>
<reference evidence="2" key="2">
    <citation type="journal article" date="2021" name="PeerJ">
        <title>Extensive microbial diversity within the chicken gut microbiome revealed by metagenomics and culture.</title>
        <authorList>
            <person name="Gilroy R."/>
            <person name="Ravi A."/>
            <person name="Getino M."/>
            <person name="Pursley I."/>
            <person name="Horton D.L."/>
            <person name="Alikhan N.F."/>
            <person name="Baker D."/>
            <person name="Gharbi K."/>
            <person name="Hall N."/>
            <person name="Watson M."/>
            <person name="Adriaenssens E.M."/>
            <person name="Foster-Nyarko E."/>
            <person name="Jarju S."/>
            <person name="Secka A."/>
            <person name="Antonio M."/>
            <person name="Oren A."/>
            <person name="Chaudhuri R.R."/>
            <person name="La Ragione R."/>
            <person name="Hildebrand F."/>
            <person name="Pallen M.J."/>
        </authorList>
    </citation>
    <scope>NUCLEOTIDE SEQUENCE</scope>
    <source>
        <strain evidence="2">2889</strain>
    </source>
</reference>
<dbReference type="Proteomes" id="UP000823612">
    <property type="component" value="Unassembled WGS sequence"/>
</dbReference>
<feature type="non-terminal residue" evidence="2">
    <location>
        <position position="80"/>
    </location>
</feature>
<name>A0A9D9H232_9BACT</name>
<feature type="chain" id="PRO_5038605987" evidence="1">
    <location>
        <begin position="25"/>
        <end position="80"/>
    </location>
</feature>
<evidence type="ECO:0000313" key="2">
    <source>
        <dbReference type="EMBL" id="MBO8433491.1"/>
    </source>
</evidence>
<comment type="caution">
    <text evidence="2">The sequence shown here is derived from an EMBL/GenBank/DDBJ whole genome shotgun (WGS) entry which is preliminary data.</text>
</comment>
<proteinExistence type="predicted"/>